<evidence type="ECO:0000256" key="4">
    <source>
        <dbReference type="ARBA" id="ARBA00022840"/>
    </source>
</evidence>
<dbReference type="GO" id="GO:0005634">
    <property type="term" value="C:nucleus"/>
    <property type="evidence" value="ECO:0007669"/>
    <property type="project" value="TreeGrafter"/>
</dbReference>
<evidence type="ECO:0000256" key="3">
    <source>
        <dbReference type="ARBA" id="ARBA00022806"/>
    </source>
</evidence>
<evidence type="ECO:0000259" key="10">
    <source>
        <dbReference type="PROSITE" id="PS51198"/>
    </source>
</evidence>
<dbReference type="GO" id="GO:0043138">
    <property type="term" value="F:3'-5' DNA helicase activity"/>
    <property type="evidence" value="ECO:0007669"/>
    <property type="project" value="UniProtKB-EC"/>
</dbReference>
<evidence type="ECO:0000256" key="9">
    <source>
        <dbReference type="PROSITE-ProRule" id="PRU00560"/>
    </source>
</evidence>
<keyword evidence="13" id="KW-1185">Reference proteome</keyword>
<evidence type="ECO:0000256" key="7">
    <source>
        <dbReference type="ARBA" id="ARBA00034808"/>
    </source>
</evidence>
<evidence type="ECO:0000256" key="5">
    <source>
        <dbReference type="ARBA" id="ARBA00023235"/>
    </source>
</evidence>
<evidence type="ECO:0000256" key="1">
    <source>
        <dbReference type="ARBA" id="ARBA00022741"/>
    </source>
</evidence>
<evidence type="ECO:0000313" key="12">
    <source>
        <dbReference type="EMBL" id="KSA00618.1"/>
    </source>
</evidence>
<dbReference type="CDD" id="cd17932">
    <property type="entry name" value="DEXQc_UvrD"/>
    <property type="match status" value="1"/>
</dbReference>
<dbReference type="EC" id="5.6.2.4" evidence="7"/>
<comment type="catalytic activity">
    <reaction evidence="8">
        <text>ATP + H2O = ADP + phosphate + H(+)</text>
        <dbReference type="Rhea" id="RHEA:13065"/>
        <dbReference type="ChEBI" id="CHEBI:15377"/>
        <dbReference type="ChEBI" id="CHEBI:15378"/>
        <dbReference type="ChEBI" id="CHEBI:30616"/>
        <dbReference type="ChEBI" id="CHEBI:43474"/>
        <dbReference type="ChEBI" id="CHEBI:456216"/>
        <dbReference type="EC" id="5.6.2.4"/>
    </reaction>
</comment>
<dbReference type="InterPro" id="IPR014016">
    <property type="entry name" value="UvrD-like_ATP-bd"/>
</dbReference>
<dbReference type="Pfam" id="PF13361">
    <property type="entry name" value="UvrD_C"/>
    <property type="match status" value="1"/>
</dbReference>
<keyword evidence="2 9" id="KW-0378">Hydrolase</keyword>
<protein>
    <recommendedName>
        <fullName evidence="7">DNA 3'-5' helicase</fullName>
        <ecNumber evidence="7">5.6.2.4</ecNumber>
    </recommendedName>
</protein>
<dbReference type="Gene3D" id="3.40.50.300">
    <property type="entry name" value="P-loop containing nucleotide triphosphate hydrolases"/>
    <property type="match status" value="4"/>
</dbReference>
<dbReference type="GO" id="GO:0005524">
    <property type="term" value="F:ATP binding"/>
    <property type="evidence" value="ECO:0007669"/>
    <property type="project" value="UniProtKB-UniRule"/>
</dbReference>
<dbReference type="PANTHER" id="PTHR11070:SF46">
    <property type="entry name" value="ATP-DEPENDENT DNA HELICASE HMI1, MITOCHONDRIAL"/>
    <property type="match status" value="1"/>
</dbReference>
<dbReference type="EMBL" id="LMYN01000080">
    <property type="protein sequence ID" value="KSA00618.1"/>
    <property type="molecule type" value="Genomic_DNA"/>
</dbReference>
<feature type="domain" description="UvrD-like helicase C-terminal" evidence="11">
    <location>
        <begin position="353"/>
        <end position="700"/>
    </location>
</feature>
<comment type="catalytic activity">
    <reaction evidence="6">
        <text>Couples ATP hydrolysis with the unwinding of duplex DNA by translocating in the 3'-5' direction.</text>
        <dbReference type="EC" id="5.6.2.4"/>
    </reaction>
</comment>
<dbReference type="GO" id="GO:0000725">
    <property type="term" value="P:recombinational repair"/>
    <property type="evidence" value="ECO:0007669"/>
    <property type="project" value="TreeGrafter"/>
</dbReference>
<feature type="binding site" evidence="9">
    <location>
        <begin position="74"/>
        <end position="81"/>
    </location>
    <ligand>
        <name>ATP</name>
        <dbReference type="ChEBI" id="CHEBI:30616"/>
    </ligand>
</feature>
<reference evidence="12 13" key="1">
    <citation type="submission" date="2015-11" db="EMBL/GenBank/DDBJ databases">
        <title>The genome of Debaryomyces fabryi.</title>
        <authorList>
            <person name="Tafer H."/>
            <person name="Lopandic K."/>
        </authorList>
    </citation>
    <scope>NUCLEOTIDE SEQUENCE [LARGE SCALE GENOMIC DNA]</scope>
    <source>
        <strain evidence="12 13">CBS 789</strain>
    </source>
</reference>
<evidence type="ECO:0000259" key="11">
    <source>
        <dbReference type="PROSITE" id="PS51217"/>
    </source>
</evidence>
<dbReference type="PROSITE" id="PS51198">
    <property type="entry name" value="UVRD_HELICASE_ATP_BIND"/>
    <property type="match status" value="1"/>
</dbReference>
<sequence length="858" mass="97712">MNSFSFDGKDGDIDTIFNDEDELIARVSEDSRNKDRCKSLLNVPTENLPIFATESQAKVIEFPPEMNKILVVKAGPGSGKTSTIVKRIAYLISLGQLKPDEILVLSMANRSVNALKKYLINTLGEDLTNGISINTFHSFCGGLVDQYGDQYSSSFKKKTLMDDLSWRSFSNIFLGKSISLSGRTVEGNLTPPSLEKLLISVKSGNLTIPQAAYKYKVSKEYIEALIMYLESNGMIRYHDLLVNALELMDLSLQPQVEGSKNLIPQLKNYKAVIVDEFQDIHPQLLLVVKAVIEYPTSGFDKGDIKHLTIAGDPNQSIYEFLGSRPELIHKIQLEIPGTEVIQLPINESFRITPEILNAVTEICLKPAGLYDPSHELRSIRDHGYKPIISKHTSNRDEYAFIASEITRLICELGGLLKPSDFAILTRSNKEIEEISKFLTQTYNIKCNRFSLSALWIKSKVHILLDILNVINKGPSSDFGLLCVISILDQKFGSSSRISKLFNLSNKWKISTGLQTKENALEEYMIHQLELLDIQAEKKEVTANKNKNSLYDIKNIYKLPKYSDEVLRLKSFMDSIQSVRRDLVQNNQDLQNPTRILSSLLRVLTELGLLEYLNLPELSKKRSSKHPDSIDVEKDYKRLLRSYLQAFNKSLKYSYECYMEQNPLKRSEKLFIEYFLRSYNDEVPTMDREMINLSTVHTAKGLEFPVVFVAGVAQNPKSLSFWDSLLLDPLETHAQSKARLFYVACTRARNLLYIGTNKHFDTLLPNVIKSLTSELPNMKSVLNTKNNLLESLAQDLHRKIPDSLKIKEGKQLYNEFTSLGLLQRKSTNLSQIRQLHTFRNIKPKLYKSLIKFNAFITRR</sequence>
<dbReference type="InterPro" id="IPR027417">
    <property type="entry name" value="P-loop_NTPase"/>
</dbReference>
<dbReference type="GeneID" id="26840618"/>
<feature type="domain" description="UvrD-like helicase ATP-binding" evidence="10">
    <location>
        <begin position="53"/>
        <end position="352"/>
    </location>
</feature>
<dbReference type="AlphaFoldDB" id="A0A0V1PWY8"/>
<name>A0A0V1PWY8_9ASCO</name>
<evidence type="ECO:0000313" key="13">
    <source>
        <dbReference type="Proteomes" id="UP000054251"/>
    </source>
</evidence>
<evidence type="ECO:0000256" key="8">
    <source>
        <dbReference type="ARBA" id="ARBA00048988"/>
    </source>
</evidence>
<accession>A0A0V1PWY8</accession>
<dbReference type="Proteomes" id="UP000054251">
    <property type="component" value="Unassembled WGS sequence"/>
</dbReference>
<keyword evidence="5" id="KW-0413">Isomerase</keyword>
<dbReference type="Gene3D" id="1.10.486.10">
    <property type="entry name" value="PCRA, domain 4"/>
    <property type="match status" value="1"/>
</dbReference>
<dbReference type="GO" id="GO:0003677">
    <property type="term" value="F:DNA binding"/>
    <property type="evidence" value="ECO:0007669"/>
    <property type="project" value="InterPro"/>
</dbReference>
<dbReference type="InterPro" id="IPR014017">
    <property type="entry name" value="DNA_helicase_UvrD-like_C"/>
</dbReference>
<evidence type="ECO:0000256" key="2">
    <source>
        <dbReference type="ARBA" id="ARBA00022801"/>
    </source>
</evidence>
<dbReference type="PROSITE" id="PS51217">
    <property type="entry name" value="UVRD_HELICASE_CTER"/>
    <property type="match status" value="1"/>
</dbReference>
<gene>
    <name evidence="12" type="ORF">AC631_03609</name>
</gene>
<keyword evidence="4 9" id="KW-0067">ATP-binding</keyword>
<dbReference type="SUPFAM" id="SSF52540">
    <property type="entry name" value="P-loop containing nucleoside triphosphate hydrolases"/>
    <property type="match status" value="1"/>
</dbReference>
<dbReference type="Pfam" id="PF00580">
    <property type="entry name" value="UvrD-helicase"/>
    <property type="match status" value="1"/>
</dbReference>
<dbReference type="OrthoDB" id="1470711at2759"/>
<dbReference type="GO" id="GO:0016787">
    <property type="term" value="F:hydrolase activity"/>
    <property type="evidence" value="ECO:0007669"/>
    <property type="project" value="UniProtKB-UniRule"/>
</dbReference>
<keyword evidence="3 9" id="KW-0347">Helicase</keyword>
<keyword evidence="1 9" id="KW-0547">Nucleotide-binding</keyword>
<dbReference type="PANTHER" id="PTHR11070">
    <property type="entry name" value="UVRD / RECB / PCRA DNA HELICASE FAMILY MEMBER"/>
    <property type="match status" value="1"/>
</dbReference>
<proteinExistence type="predicted"/>
<dbReference type="RefSeq" id="XP_015466720.1">
    <property type="nucleotide sequence ID" value="XM_015612438.1"/>
</dbReference>
<organism evidence="12 13">
    <name type="scientific">Debaryomyces fabryi</name>
    <dbReference type="NCBI Taxonomy" id="58627"/>
    <lineage>
        <taxon>Eukaryota</taxon>
        <taxon>Fungi</taxon>
        <taxon>Dikarya</taxon>
        <taxon>Ascomycota</taxon>
        <taxon>Saccharomycotina</taxon>
        <taxon>Pichiomycetes</taxon>
        <taxon>Debaryomycetaceae</taxon>
        <taxon>Debaryomyces</taxon>
    </lineage>
</organism>
<dbReference type="InterPro" id="IPR000212">
    <property type="entry name" value="DNA_helicase_UvrD/REP"/>
</dbReference>
<evidence type="ECO:0000256" key="6">
    <source>
        <dbReference type="ARBA" id="ARBA00034617"/>
    </source>
</evidence>
<comment type="caution">
    <text evidence="12">The sequence shown here is derived from an EMBL/GenBank/DDBJ whole genome shotgun (WGS) entry which is preliminary data.</text>
</comment>